<feature type="region of interest" description="Disordered" evidence="4">
    <location>
        <begin position="1"/>
        <end position="177"/>
    </location>
</feature>
<proteinExistence type="inferred from homology"/>
<feature type="compositionally biased region" description="Basic residues" evidence="4">
    <location>
        <begin position="47"/>
        <end position="60"/>
    </location>
</feature>
<dbReference type="PANTHER" id="PTHR18034">
    <property type="entry name" value="CELL CYCLE CONTROL PROTEIN CWF22-RELATED"/>
    <property type="match status" value="1"/>
</dbReference>
<feature type="region of interest" description="Disordered" evidence="4">
    <location>
        <begin position="601"/>
        <end position="621"/>
    </location>
</feature>
<gene>
    <name evidence="6" type="primary">SGD1</name>
    <name evidence="6" type="ORF">LTR05_003961</name>
</gene>
<dbReference type="Proteomes" id="UP001309876">
    <property type="component" value="Unassembled WGS sequence"/>
</dbReference>
<name>A0AAN7T1I1_9EURO</name>
<organism evidence="6 7">
    <name type="scientific">Lithohypha guttulata</name>
    <dbReference type="NCBI Taxonomy" id="1690604"/>
    <lineage>
        <taxon>Eukaryota</taxon>
        <taxon>Fungi</taxon>
        <taxon>Dikarya</taxon>
        <taxon>Ascomycota</taxon>
        <taxon>Pezizomycotina</taxon>
        <taxon>Eurotiomycetes</taxon>
        <taxon>Chaetothyriomycetidae</taxon>
        <taxon>Chaetothyriales</taxon>
        <taxon>Trichomeriaceae</taxon>
        <taxon>Lithohypha</taxon>
    </lineage>
</organism>
<keyword evidence="7" id="KW-1185">Reference proteome</keyword>
<evidence type="ECO:0000256" key="4">
    <source>
        <dbReference type="SAM" id="MobiDB-lite"/>
    </source>
</evidence>
<feature type="compositionally biased region" description="Acidic residues" evidence="4">
    <location>
        <begin position="246"/>
        <end position="260"/>
    </location>
</feature>
<dbReference type="SMART" id="SM00544">
    <property type="entry name" value="MA3"/>
    <property type="match status" value="1"/>
</dbReference>
<dbReference type="InterPro" id="IPR016024">
    <property type="entry name" value="ARM-type_fold"/>
</dbReference>
<evidence type="ECO:0000256" key="1">
    <source>
        <dbReference type="ARBA" id="ARBA00004604"/>
    </source>
</evidence>
<protein>
    <submittedName>
        <fullName evidence="6">Suppressor of glycerol defect</fullName>
    </submittedName>
</protein>
<evidence type="ECO:0000313" key="7">
    <source>
        <dbReference type="Proteomes" id="UP001309876"/>
    </source>
</evidence>
<comment type="caution">
    <text evidence="6">The sequence shown here is derived from an EMBL/GenBank/DDBJ whole genome shotgun (WGS) entry which is preliminary data.</text>
</comment>
<evidence type="ECO:0000259" key="5">
    <source>
        <dbReference type="PROSITE" id="PS51366"/>
    </source>
</evidence>
<evidence type="ECO:0000313" key="6">
    <source>
        <dbReference type="EMBL" id="KAK5086793.1"/>
    </source>
</evidence>
<feature type="compositionally biased region" description="Basic and acidic residues" evidence="4">
    <location>
        <begin position="148"/>
        <end position="157"/>
    </location>
</feature>
<dbReference type="Gene3D" id="1.25.40.180">
    <property type="match status" value="1"/>
</dbReference>
<dbReference type="GO" id="GO:0005730">
    <property type="term" value="C:nucleolus"/>
    <property type="evidence" value="ECO:0007669"/>
    <property type="project" value="UniProtKB-SubCell"/>
</dbReference>
<feature type="region of interest" description="Disordered" evidence="4">
    <location>
        <begin position="232"/>
        <end position="294"/>
    </location>
</feature>
<dbReference type="InterPro" id="IPR003890">
    <property type="entry name" value="MIF4G-like_typ-3"/>
</dbReference>
<feature type="compositionally biased region" description="Acidic residues" evidence="4">
    <location>
        <begin position="268"/>
        <end position="284"/>
    </location>
</feature>
<comment type="similarity">
    <text evidence="2">Belongs to the CWC22 family.</text>
</comment>
<reference evidence="6 7" key="1">
    <citation type="submission" date="2023-08" db="EMBL/GenBank/DDBJ databases">
        <title>Black Yeasts Isolated from many extreme environments.</title>
        <authorList>
            <person name="Coleine C."/>
            <person name="Stajich J.E."/>
            <person name="Selbmann L."/>
        </authorList>
    </citation>
    <scope>NUCLEOTIDE SEQUENCE [LARGE SCALE GENOMIC DNA]</scope>
    <source>
        <strain evidence="6 7">CCFEE 5910</strain>
    </source>
</reference>
<dbReference type="AlphaFoldDB" id="A0AAN7T1I1"/>
<keyword evidence="3" id="KW-0539">Nucleus</keyword>
<dbReference type="GO" id="GO:0003723">
    <property type="term" value="F:RNA binding"/>
    <property type="evidence" value="ECO:0007669"/>
    <property type="project" value="InterPro"/>
</dbReference>
<dbReference type="InterPro" id="IPR003891">
    <property type="entry name" value="Initiation_fac_eIF4g_MI"/>
</dbReference>
<dbReference type="Pfam" id="PF02847">
    <property type="entry name" value="MA3"/>
    <property type="match status" value="1"/>
</dbReference>
<dbReference type="SMART" id="SM00543">
    <property type="entry name" value="MIF4G"/>
    <property type="match status" value="1"/>
</dbReference>
<comment type="subcellular location">
    <subcellularLocation>
        <location evidence="1">Nucleus</location>
        <location evidence="1">Nucleolus</location>
    </subcellularLocation>
</comment>
<evidence type="ECO:0000256" key="3">
    <source>
        <dbReference type="ARBA" id="ARBA00023242"/>
    </source>
</evidence>
<sequence length="869" mass="97679">MSRHAPQNAGRKAPQLPFAMKQKLGLQQNNRRKRTQVAERKQERKEARRTHAGSSHKRIKITHETPEKQINNKLYDKVAPSMSLQEAEGQGFSDYLHDVTSSDLSEEEMQDFGPSKTKKSRDALNRTKSPSPSRSPLFEQDEEEDWDELSRGSREYSPEVVLDANSTTFKQRQSEDDAEILALEKRLGVRAGKNKVFEDDYDDLLQGLEGDIDSALRKHKDKQWLEQKRSMLEAQRAPNRALPGEGENDSSENDDVESQDSDQQSAEATDDFEDFDTSGTEVEDSISLPEVEVPVRKQRENPYIAPVTPGASVSTGKYIPPSLRKLPQSDTEKLAKLRRQAQGSLNKLSEANIISIVDEFDKLYQNNPRQDVTTALIDLLLAAFSIHSALQNTFIILHAAFVAALHKILGADFGAEIVSRLVETFNKHHTDASSQGKESLNLISLIANLFTFGVISSTLVCDHIRLLLSDFGENSAELLLRVIRDCGPQLRTDNPAALKGIIQMMNEIAARMSTEGQTVNVRTRVMMDAIVDLKNNKTRQATNAAGVTGEHLTRMKKALGSLNTRQLRGTEPLGISRNDILNSEKKGKWWLVGASWKGHDQGEDLQPKAAAQSTASDDLDDQDFDPDNIDYISLARHHKLTTPTQRSIFTAILSATDATDALHRISKLRLNRKQELEIPKVLLRLCRAEPAYNPYYAVLSRLLLRDGKRYKFAFQVAVWKFFEEIGERSAEDDDDMGEVETMQSESVQVHEIANTARLCALLVARGSMSLDVLKTLNIGYLKENATLWLEMFFVSLFTQPKMTEEVLTRIFSEVRADTARVVDFFLQQNVRRSDLVGGKDDRAQLKKWVRVAGAALAAMERDGLEDDFE</sequence>
<dbReference type="PROSITE" id="PS51366">
    <property type="entry name" value="MI"/>
    <property type="match status" value="1"/>
</dbReference>
<dbReference type="InterPro" id="IPR050781">
    <property type="entry name" value="CWC22_splicing_factor"/>
</dbReference>
<dbReference type="Pfam" id="PF02854">
    <property type="entry name" value="MIF4G"/>
    <property type="match status" value="1"/>
</dbReference>
<evidence type="ECO:0000256" key="2">
    <source>
        <dbReference type="ARBA" id="ARBA00006856"/>
    </source>
</evidence>
<feature type="domain" description="MI" evidence="5">
    <location>
        <begin position="643"/>
        <end position="778"/>
    </location>
</feature>
<dbReference type="SUPFAM" id="SSF48371">
    <property type="entry name" value="ARM repeat"/>
    <property type="match status" value="1"/>
</dbReference>
<dbReference type="GO" id="GO:0042274">
    <property type="term" value="P:ribosomal small subunit biogenesis"/>
    <property type="evidence" value="ECO:0007669"/>
    <property type="project" value="TreeGrafter"/>
</dbReference>
<dbReference type="PANTHER" id="PTHR18034:SF4">
    <property type="entry name" value="NUCLEOLAR MIF4G DOMAIN-CONTAINING PROTEIN 1"/>
    <property type="match status" value="1"/>
</dbReference>
<dbReference type="EMBL" id="JAVRRJ010000003">
    <property type="protein sequence ID" value="KAK5086793.1"/>
    <property type="molecule type" value="Genomic_DNA"/>
</dbReference>
<feature type="compositionally biased region" description="Basic and acidic residues" evidence="4">
    <location>
        <begin position="36"/>
        <end position="46"/>
    </location>
</feature>
<accession>A0AAN7T1I1</accession>